<keyword evidence="5" id="KW-1185">Reference proteome</keyword>
<evidence type="ECO:0000259" key="2">
    <source>
        <dbReference type="Pfam" id="PF01408"/>
    </source>
</evidence>
<dbReference type="Pfam" id="PF22725">
    <property type="entry name" value="GFO_IDH_MocA_C3"/>
    <property type="match status" value="1"/>
</dbReference>
<reference evidence="4 5" key="1">
    <citation type="submission" date="2024-08" db="EMBL/GenBank/DDBJ databases">
        <title>Whole-genome sequencing of halo(alkali)philic microorganisms from hypersaline lakes.</title>
        <authorList>
            <person name="Sorokin D.Y."/>
            <person name="Merkel A.Y."/>
            <person name="Messina E."/>
            <person name="Yakimov M."/>
        </authorList>
    </citation>
    <scope>NUCLEOTIDE SEQUENCE [LARGE SCALE GENOMIC DNA]</scope>
    <source>
        <strain evidence="4 5">AB-hyl4</strain>
    </source>
</reference>
<evidence type="ECO:0000313" key="4">
    <source>
        <dbReference type="EMBL" id="MFA9478471.1"/>
    </source>
</evidence>
<organism evidence="4 5">
    <name type="scientific">Natronomicrosphaera hydrolytica</name>
    <dbReference type="NCBI Taxonomy" id="3242702"/>
    <lineage>
        <taxon>Bacteria</taxon>
        <taxon>Pseudomonadati</taxon>
        <taxon>Planctomycetota</taxon>
        <taxon>Phycisphaerae</taxon>
        <taxon>Phycisphaerales</taxon>
        <taxon>Phycisphaeraceae</taxon>
        <taxon>Natronomicrosphaera</taxon>
    </lineage>
</organism>
<protein>
    <submittedName>
        <fullName evidence="4">Gfo/Idh/MocA family protein</fullName>
    </submittedName>
</protein>
<dbReference type="PANTHER" id="PTHR43818">
    <property type="entry name" value="BCDNA.GH03377"/>
    <property type="match status" value="1"/>
</dbReference>
<dbReference type="Pfam" id="PF01408">
    <property type="entry name" value="GFO_IDH_MocA"/>
    <property type="match status" value="1"/>
</dbReference>
<evidence type="ECO:0000313" key="5">
    <source>
        <dbReference type="Proteomes" id="UP001575105"/>
    </source>
</evidence>
<proteinExistence type="predicted"/>
<feature type="domain" description="GFO/IDH/MocA-like oxidoreductase" evidence="3">
    <location>
        <begin position="141"/>
        <end position="282"/>
    </location>
</feature>
<dbReference type="SUPFAM" id="SSF51735">
    <property type="entry name" value="NAD(P)-binding Rossmann-fold domains"/>
    <property type="match status" value="1"/>
</dbReference>
<feature type="domain" description="Gfo/Idh/MocA-like oxidoreductase N-terminal" evidence="2">
    <location>
        <begin position="4"/>
        <end position="112"/>
    </location>
</feature>
<dbReference type="RefSeq" id="WP_425345398.1">
    <property type="nucleotide sequence ID" value="NZ_JBGUBD010000005.1"/>
</dbReference>
<accession>A0ABV4U4E0</accession>
<dbReference type="Gene3D" id="3.30.360.10">
    <property type="entry name" value="Dihydrodipicolinate Reductase, domain 2"/>
    <property type="match status" value="1"/>
</dbReference>
<dbReference type="Proteomes" id="UP001575105">
    <property type="component" value="Unassembled WGS sequence"/>
</dbReference>
<dbReference type="InterPro" id="IPR055170">
    <property type="entry name" value="GFO_IDH_MocA-like_dom"/>
</dbReference>
<comment type="caution">
    <text evidence="4">The sequence shown here is derived from an EMBL/GenBank/DDBJ whole genome shotgun (WGS) entry which is preliminary data.</text>
</comment>
<dbReference type="PANTHER" id="PTHR43818:SF11">
    <property type="entry name" value="BCDNA.GH03377"/>
    <property type="match status" value="1"/>
</dbReference>
<dbReference type="Gene3D" id="3.40.50.720">
    <property type="entry name" value="NAD(P)-binding Rossmann-like Domain"/>
    <property type="match status" value="1"/>
</dbReference>
<keyword evidence="1" id="KW-0560">Oxidoreductase</keyword>
<dbReference type="SUPFAM" id="SSF55347">
    <property type="entry name" value="Glyceraldehyde-3-phosphate dehydrogenase-like, C-terminal domain"/>
    <property type="match status" value="1"/>
</dbReference>
<evidence type="ECO:0000256" key="1">
    <source>
        <dbReference type="ARBA" id="ARBA00023002"/>
    </source>
</evidence>
<name>A0ABV4U4E0_9BACT</name>
<dbReference type="InterPro" id="IPR050463">
    <property type="entry name" value="Gfo/Idh/MocA_oxidrdct_glycsds"/>
</dbReference>
<sequence length="385" mass="43222">MKTIRFGIIGCGLMGKEFASAAARWCHLIDAPARPELVAICNRSDKPFAWFTENFPTIKQVTHDYKELLANKDVDAVYIALPHDMHEQAYIDAIKAGKHLMGEKPFGIDRKANEAINAVIAQHPDVFVRCVSQFPFFPAVQQIGGMTDRGELGRIIEVQTGFLHSSDLDVNKPINWKRQIATNGAYGVMGDLGMHACHVPLRAGWRPLNVRAVLNNLVTERYEAKGSSKKVPCETWDNATLLIEAEQPDTRDRFPWTLRTHRIAPGEKNSWYVEVLGTQGCVRFNTRNPRQLERLQYTGGEQTWQHVQTGFDTAYPTITGGIFEFGFTDAMQQMWAAYLHEMVTGETPTRFAGCVRPEEAAISHAIFDAALHSAEDQQTAPIRQP</sequence>
<dbReference type="InterPro" id="IPR000683">
    <property type="entry name" value="Gfo/Idh/MocA-like_OxRdtase_N"/>
</dbReference>
<dbReference type="InterPro" id="IPR036291">
    <property type="entry name" value="NAD(P)-bd_dom_sf"/>
</dbReference>
<dbReference type="EMBL" id="JBGUBD010000005">
    <property type="protein sequence ID" value="MFA9478471.1"/>
    <property type="molecule type" value="Genomic_DNA"/>
</dbReference>
<gene>
    <name evidence="4" type="ORF">ACERK3_09205</name>
</gene>
<evidence type="ECO:0000259" key="3">
    <source>
        <dbReference type="Pfam" id="PF22725"/>
    </source>
</evidence>